<proteinExistence type="predicted"/>
<gene>
    <name evidence="2" type="ORF">C481_04206</name>
</gene>
<name>M0AZ49_NATA1</name>
<protein>
    <submittedName>
        <fullName evidence="2">Uncharacterized protein</fullName>
    </submittedName>
</protein>
<sequence>MAGTVVADSGTNDQEEGSQKTAESPVSASMEVDPSTRGLTDGERTAFVNDMSDKYGQEIAERIVPDGHESADGGDIGTQGQMPGLEPGSLVWDDDEHLEVDNPYGQTLVESDNYAALYETNVYKDGGNDRYYIYWLWSAAQSIDHINITGNIKEFWNHIDLTNSADVTVYDPGGDVTKNGIPVTVSASVSGTNSSGSVGASAGIEGEFYLSEDTVGPHPDKTGQDTDEFAVRWDGNYEGSQEINGTLVERRDTWDNRSFTWSVYLDGAGI</sequence>
<evidence type="ECO:0000313" key="2">
    <source>
        <dbReference type="EMBL" id="ELZ03941.1"/>
    </source>
</evidence>
<reference evidence="2 3" key="1">
    <citation type="journal article" date="2014" name="PLoS Genet.">
        <title>Phylogenetically driven sequencing of extremely halophilic archaea reveals strategies for static and dynamic osmo-response.</title>
        <authorList>
            <person name="Becker E.A."/>
            <person name="Seitzer P.M."/>
            <person name="Tritt A."/>
            <person name="Larsen D."/>
            <person name="Krusor M."/>
            <person name="Yao A.I."/>
            <person name="Wu D."/>
            <person name="Madern D."/>
            <person name="Eisen J.A."/>
            <person name="Darling A.E."/>
            <person name="Facciotti M.T."/>
        </authorList>
    </citation>
    <scope>NUCLEOTIDE SEQUENCE [LARGE SCALE GENOMIC DNA]</scope>
    <source>
        <strain evidence="2 3">DSM 12278</strain>
    </source>
</reference>
<evidence type="ECO:0000256" key="1">
    <source>
        <dbReference type="SAM" id="MobiDB-lite"/>
    </source>
</evidence>
<dbReference type="AlphaFoldDB" id="M0AZ49"/>
<accession>M0AZ49</accession>
<comment type="caution">
    <text evidence="2">The sequence shown here is derived from an EMBL/GenBank/DDBJ whole genome shotgun (WGS) entry which is preliminary data.</text>
</comment>
<dbReference type="PATRIC" id="fig|29540.5.peg.847"/>
<organism evidence="2 3">
    <name type="scientific">Natrialba asiatica (strain ATCC 700177 / DSM 12278 / JCM 9576 / FERM P-10747 / NBRC 102637 / 172P1)</name>
    <dbReference type="NCBI Taxonomy" id="29540"/>
    <lineage>
        <taxon>Archaea</taxon>
        <taxon>Methanobacteriati</taxon>
        <taxon>Methanobacteriota</taxon>
        <taxon>Stenosarchaea group</taxon>
        <taxon>Halobacteria</taxon>
        <taxon>Halobacteriales</taxon>
        <taxon>Natrialbaceae</taxon>
        <taxon>Natrialba</taxon>
    </lineage>
</organism>
<evidence type="ECO:0000313" key="3">
    <source>
        <dbReference type="Proteomes" id="UP000011554"/>
    </source>
</evidence>
<dbReference type="Proteomes" id="UP000011554">
    <property type="component" value="Unassembled WGS sequence"/>
</dbReference>
<dbReference type="eggNOG" id="arCOG06417">
    <property type="taxonomic scope" value="Archaea"/>
</dbReference>
<dbReference type="STRING" id="29540.C481_04206"/>
<dbReference type="OrthoDB" id="207641at2157"/>
<dbReference type="EMBL" id="AOIO01000013">
    <property type="protein sequence ID" value="ELZ03941.1"/>
    <property type="molecule type" value="Genomic_DNA"/>
</dbReference>
<keyword evidence="3" id="KW-1185">Reference proteome</keyword>
<feature type="region of interest" description="Disordered" evidence="1">
    <location>
        <begin position="1"/>
        <end position="43"/>
    </location>
</feature>
<dbReference type="RefSeq" id="WP_006107735.1">
    <property type="nucleotide sequence ID" value="NZ_AOIO01000013.1"/>
</dbReference>